<dbReference type="OrthoDB" id="241638at2"/>
<keyword evidence="3" id="KW-0479">Metal-binding</keyword>
<reference evidence="7 8" key="1">
    <citation type="submission" date="2015-07" db="EMBL/GenBank/DDBJ databases">
        <title>Genome analysis of myxobacterium Chondromyces crocatus Cm c5 reveals a high potential for natural compound synthesis and the genetic basis for the loss of fruiting body formation.</title>
        <authorList>
            <person name="Zaburannyi N."/>
            <person name="Bunk B."/>
            <person name="Maier J."/>
            <person name="Overmann J."/>
            <person name="Mueller R."/>
        </authorList>
    </citation>
    <scope>NUCLEOTIDE SEQUENCE [LARGE SCALE GENOMIC DNA]</scope>
    <source>
        <strain evidence="7 8">Cm c5</strain>
    </source>
</reference>
<dbReference type="Proteomes" id="UP000067626">
    <property type="component" value="Chromosome"/>
</dbReference>
<dbReference type="PANTHER" id="PTHR47572:SF4">
    <property type="entry name" value="LACTONASE DRP35"/>
    <property type="match status" value="1"/>
</dbReference>
<evidence type="ECO:0000256" key="5">
    <source>
        <dbReference type="SAM" id="SignalP"/>
    </source>
</evidence>
<organism evidence="7 8">
    <name type="scientific">Chondromyces crocatus</name>
    <dbReference type="NCBI Taxonomy" id="52"/>
    <lineage>
        <taxon>Bacteria</taxon>
        <taxon>Pseudomonadati</taxon>
        <taxon>Myxococcota</taxon>
        <taxon>Polyangia</taxon>
        <taxon>Polyangiales</taxon>
        <taxon>Polyangiaceae</taxon>
        <taxon>Chondromyces</taxon>
    </lineage>
</organism>
<feature type="active site" description="Proton donor/acceptor" evidence="2">
    <location>
        <position position="276"/>
    </location>
</feature>
<keyword evidence="1 7" id="KW-0378">Hydrolase</keyword>
<dbReference type="PROSITE" id="PS51257">
    <property type="entry name" value="PROKAR_LIPOPROTEIN"/>
    <property type="match status" value="1"/>
</dbReference>
<feature type="binding site" evidence="3">
    <location>
        <position position="179"/>
    </location>
    <ligand>
        <name>substrate</name>
    </ligand>
</feature>
<dbReference type="RefSeq" id="WP_050433480.1">
    <property type="nucleotide sequence ID" value="NZ_CP012159.1"/>
</dbReference>
<evidence type="ECO:0000256" key="4">
    <source>
        <dbReference type="SAM" id="MobiDB-lite"/>
    </source>
</evidence>
<keyword evidence="5" id="KW-0732">Signal</keyword>
<evidence type="ECO:0000313" key="8">
    <source>
        <dbReference type="Proteomes" id="UP000067626"/>
    </source>
</evidence>
<feature type="chain" id="PRO_5005459642" evidence="5">
    <location>
        <begin position="18"/>
        <end position="345"/>
    </location>
</feature>
<dbReference type="PRINTS" id="PR01790">
    <property type="entry name" value="SMP30FAMILY"/>
</dbReference>
<feature type="compositionally biased region" description="Gly residues" evidence="4">
    <location>
        <begin position="41"/>
        <end position="66"/>
    </location>
</feature>
<proteinExistence type="predicted"/>
<dbReference type="STRING" id="52.CMC5_059530"/>
<comment type="cofactor">
    <cofactor evidence="3">
        <name>Zn(2+)</name>
        <dbReference type="ChEBI" id="CHEBI:29105"/>
    </cofactor>
    <text evidence="3">Binds 1 divalent metal cation per subunit.</text>
</comment>
<evidence type="ECO:0000256" key="3">
    <source>
        <dbReference type="PIRSR" id="PIRSR605511-2"/>
    </source>
</evidence>
<sequence>MRFLHAFALGLPLALLAACGGDDDGSSTTTTSTTSTTSTSGDGGSGGQGGQGGGTGGNGGQGGQAGGMSWEGVNPIEDIDAVSIVSQGHSFTEGTCWFPAESVLRFTDIPNSRIHQVSAGGDVTVWREPSGQTNGLALTPNGEVIACEHANRRVTRTLADGTVEVVAERYQNNRFNSPNDAIVRSDGTIYFTDPTYGLGGAPQEINFRGVFRVALDGTVSVVSNAFTQPNGIALSPDEKTLYVTDSQIGELHRFPVEEDGSTGPGERMLDGIAGPDGMAVDDGGNLYLTTGNGVLVLQADGTTWGTIPVPQQPSNCAFGDADRRTLYISARTSVYKVRLGIPGKP</sequence>
<dbReference type="InterPro" id="IPR005511">
    <property type="entry name" value="SMP-30"/>
</dbReference>
<accession>A0A0K1EM67</accession>
<dbReference type="GO" id="GO:0004341">
    <property type="term" value="F:gluconolactonase activity"/>
    <property type="evidence" value="ECO:0007669"/>
    <property type="project" value="UniProtKB-EC"/>
</dbReference>
<dbReference type="AlphaFoldDB" id="A0A0K1EM67"/>
<evidence type="ECO:0000256" key="2">
    <source>
        <dbReference type="PIRSR" id="PIRSR605511-1"/>
    </source>
</evidence>
<feature type="binding site" evidence="3">
    <location>
        <position position="230"/>
    </location>
    <ligand>
        <name>a divalent metal cation</name>
        <dbReference type="ChEBI" id="CHEBI:60240"/>
    </ligand>
</feature>
<evidence type="ECO:0000313" key="7">
    <source>
        <dbReference type="EMBL" id="AKT41742.1"/>
    </source>
</evidence>
<keyword evidence="3" id="KW-0862">Zinc</keyword>
<dbReference type="EC" id="3.1.1.17" evidence="7"/>
<dbReference type="InterPro" id="IPR051262">
    <property type="entry name" value="SMP-30/CGR1_Lactonase"/>
</dbReference>
<evidence type="ECO:0000259" key="6">
    <source>
        <dbReference type="Pfam" id="PF08450"/>
    </source>
</evidence>
<name>A0A0K1EM67_CHOCO</name>
<feature type="signal peptide" evidence="5">
    <location>
        <begin position="1"/>
        <end position="17"/>
    </location>
</feature>
<dbReference type="KEGG" id="ccro:CMC5_059530"/>
<dbReference type="EMBL" id="CP012159">
    <property type="protein sequence ID" value="AKT41742.1"/>
    <property type="molecule type" value="Genomic_DNA"/>
</dbReference>
<gene>
    <name evidence="7" type="ORF">CMC5_059530</name>
</gene>
<dbReference type="SUPFAM" id="SSF63829">
    <property type="entry name" value="Calcium-dependent phosphotriesterase"/>
    <property type="match status" value="1"/>
</dbReference>
<feature type="binding site" evidence="3">
    <location>
        <position position="93"/>
    </location>
    <ligand>
        <name>a divalent metal cation</name>
        <dbReference type="ChEBI" id="CHEBI:60240"/>
    </ligand>
</feature>
<dbReference type="GO" id="GO:0046872">
    <property type="term" value="F:metal ion binding"/>
    <property type="evidence" value="ECO:0007669"/>
    <property type="project" value="UniProtKB-KW"/>
</dbReference>
<feature type="domain" description="SMP-30/Gluconolactonase/LRE-like region" evidence="6">
    <location>
        <begin position="91"/>
        <end position="330"/>
    </location>
</feature>
<dbReference type="Pfam" id="PF08450">
    <property type="entry name" value="SGL"/>
    <property type="match status" value="1"/>
</dbReference>
<evidence type="ECO:0000256" key="1">
    <source>
        <dbReference type="ARBA" id="ARBA00022801"/>
    </source>
</evidence>
<keyword evidence="8" id="KW-1185">Reference proteome</keyword>
<dbReference type="PANTHER" id="PTHR47572">
    <property type="entry name" value="LIPOPROTEIN-RELATED"/>
    <property type="match status" value="1"/>
</dbReference>
<feature type="binding site" evidence="3">
    <location>
        <position position="276"/>
    </location>
    <ligand>
        <name>a divalent metal cation</name>
        <dbReference type="ChEBI" id="CHEBI:60240"/>
    </ligand>
</feature>
<dbReference type="Gene3D" id="2.120.10.30">
    <property type="entry name" value="TolB, C-terminal domain"/>
    <property type="match status" value="1"/>
</dbReference>
<feature type="compositionally biased region" description="Low complexity" evidence="4">
    <location>
        <begin position="22"/>
        <end position="40"/>
    </location>
</feature>
<dbReference type="InterPro" id="IPR013658">
    <property type="entry name" value="SGL"/>
</dbReference>
<feature type="region of interest" description="Disordered" evidence="4">
    <location>
        <begin position="22"/>
        <end position="72"/>
    </location>
</feature>
<protein>
    <submittedName>
        <fullName evidence="7">Gluconolactonase</fullName>
        <ecNumber evidence="7">3.1.1.17</ecNumber>
    </submittedName>
</protein>
<dbReference type="InterPro" id="IPR011042">
    <property type="entry name" value="6-blade_b-propeller_TolB-like"/>
</dbReference>